<evidence type="ECO:0000313" key="2">
    <source>
        <dbReference type="EMBL" id="RKX70204.1"/>
    </source>
</evidence>
<feature type="signal peptide" evidence="1">
    <location>
        <begin position="1"/>
        <end position="15"/>
    </location>
</feature>
<keyword evidence="1" id="KW-0732">Signal</keyword>
<reference evidence="2 3" key="1">
    <citation type="submission" date="2018-06" db="EMBL/GenBank/DDBJ databases">
        <title>Extensive metabolic versatility and redundancy in microbially diverse, dynamic hydrothermal sediments.</title>
        <authorList>
            <person name="Dombrowski N."/>
            <person name="Teske A."/>
            <person name="Baker B.J."/>
        </authorList>
    </citation>
    <scope>NUCLEOTIDE SEQUENCE [LARGE SCALE GENOMIC DNA]</scope>
    <source>
        <strain evidence="2">B36_G15</strain>
    </source>
</reference>
<sequence length="283" mass="31909">MRVLLLLGLMAVLWADVDTLNPIGDVYIITYGGGEGGNTFLKFDISSIPSNAQIDSVILECYVWQRDAGWDTDVNYWNVNSQTWKEDDSARAIWAIPTSDSTHQASGFGVGIGWARSVDLTNIFNRDYQVSHTFCSIKMKDPDDPTSVPMPGSMPNDSDDTLMVGNFGERIYFYPHEHGSDIPRLIVYYTPPKIEHKLSNKIDICRVAPNPFNLRTTFYVADDPDGISLTIYDHRGRLVRTLSSRSKKVTWDGCDDHRKPLPAGVYFYILEDNEAKGKVCLIR</sequence>
<evidence type="ECO:0000313" key="3">
    <source>
        <dbReference type="Proteomes" id="UP000268469"/>
    </source>
</evidence>
<comment type="caution">
    <text evidence="2">The sequence shown here is derived from an EMBL/GenBank/DDBJ whole genome shotgun (WGS) entry which is preliminary data.</text>
</comment>
<dbReference type="AlphaFoldDB" id="A0A660SHD9"/>
<dbReference type="NCBIfam" id="TIGR04183">
    <property type="entry name" value="Por_Secre_tail"/>
    <property type="match status" value="1"/>
</dbReference>
<evidence type="ECO:0008006" key="4">
    <source>
        <dbReference type="Google" id="ProtNLM"/>
    </source>
</evidence>
<name>A0A660SHD9_UNCW3</name>
<organism evidence="2 3">
    <name type="scientific">candidate division WOR-3 bacterium</name>
    <dbReference type="NCBI Taxonomy" id="2052148"/>
    <lineage>
        <taxon>Bacteria</taxon>
        <taxon>Bacteria division WOR-3</taxon>
    </lineage>
</organism>
<protein>
    <recommendedName>
        <fullName evidence="4">T9SS type A sorting domain-containing protein</fullName>
    </recommendedName>
</protein>
<dbReference type="Proteomes" id="UP000268469">
    <property type="component" value="Unassembled WGS sequence"/>
</dbReference>
<evidence type="ECO:0000256" key="1">
    <source>
        <dbReference type="SAM" id="SignalP"/>
    </source>
</evidence>
<feature type="chain" id="PRO_5024874675" description="T9SS type A sorting domain-containing protein" evidence="1">
    <location>
        <begin position="16"/>
        <end position="283"/>
    </location>
</feature>
<dbReference type="InterPro" id="IPR026444">
    <property type="entry name" value="Secre_tail"/>
</dbReference>
<dbReference type="EMBL" id="QNBE01000047">
    <property type="protein sequence ID" value="RKX70204.1"/>
    <property type="molecule type" value="Genomic_DNA"/>
</dbReference>
<gene>
    <name evidence="2" type="ORF">DRP53_05790</name>
</gene>
<accession>A0A660SHD9</accession>
<dbReference type="Gene3D" id="2.60.40.4070">
    <property type="match status" value="1"/>
</dbReference>
<dbReference type="Pfam" id="PF13585">
    <property type="entry name" value="CHU_C"/>
    <property type="match status" value="1"/>
</dbReference>
<proteinExistence type="predicted"/>